<organism evidence="2 3">
    <name type="scientific">Natronorubrum tibetense GA33</name>
    <dbReference type="NCBI Taxonomy" id="1114856"/>
    <lineage>
        <taxon>Archaea</taxon>
        <taxon>Methanobacteriati</taxon>
        <taxon>Methanobacteriota</taxon>
        <taxon>Stenosarchaea group</taxon>
        <taxon>Halobacteria</taxon>
        <taxon>Halobacteriales</taxon>
        <taxon>Natrialbaceae</taxon>
        <taxon>Natronorubrum</taxon>
    </lineage>
</organism>
<gene>
    <name evidence="2" type="ORF">C496_13586</name>
</gene>
<dbReference type="Proteomes" id="UP000011599">
    <property type="component" value="Unassembled WGS sequence"/>
</dbReference>
<proteinExistence type="predicted"/>
<feature type="region of interest" description="Disordered" evidence="1">
    <location>
        <begin position="360"/>
        <end position="390"/>
    </location>
</feature>
<keyword evidence="3" id="KW-1185">Reference proteome</keyword>
<reference evidence="2 3" key="1">
    <citation type="journal article" date="2014" name="PLoS Genet.">
        <title>Phylogenetically driven sequencing of extremely halophilic archaea reveals strategies for static and dynamic osmo-response.</title>
        <authorList>
            <person name="Becker E.A."/>
            <person name="Seitzer P.M."/>
            <person name="Tritt A."/>
            <person name="Larsen D."/>
            <person name="Krusor M."/>
            <person name="Yao A.I."/>
            <person name="Wu D."/>
            <person name="Madern D."/>
            <person name="Eisen J.A."/>
            <person name="Darling A.E."/>
            <person name="Facciotti M.T."/>
        </authorList>
    </citation>
    <scope>NUCLEOTIDE SEQUENCE [LARGE SCALE GENOMIC DNA]</scope>
    <source>
        <strain evidence="2 3">GA33</strain>
    </source>
</reference>
<name>L9VTX1_9EURY</name>
<sequence>MIGPKTGQSRSERFWRIPQNTSGMNLDRRRLLGLTGATAAASMAALAGCTSADDGDDDGNGADDSDENGDTDENGDNGEPESEDASESTTHPTYERWLASDDEDELLFSYIDWAGLEAFEDDEDEPMPDDDHTDAEDPMIQLPMLGLFVGAMSAGFAIPGTGLDRIVDMEDDLAAADAETTLNELLVVNETVLFLGDVATDEVVDALTETSDDPYAAGTTFGHVEDVGDFELYESESDDDGFGDPSDQAVAVGPDAILLASDSETADGIDHVRSVLETEAGDRERATDERDEFDWTLETAGEGHVVLGIYGGEEDIDDVEEANTIVSSLTFDADGSAEGDFAATFETIDDETETELETELGATADDRSLEVEDGRVTAQASWDADNEALE</sequence>
<dbReference type="PATRIC" id="fig|1114856.3.peg.2827"/>
<evidence type="ECO:0000313" key="2">
    <source>
        <dbReference type="EMBL" id="ELY39713.1"/>
    </source>
</evidence>
<feature type="compositionally biased region" description="Basic and acidic residues" evidence="1">
    <location>
        <begin position="364"/>
        <end position="375"/>
    </location>
</feature>
<accession>L9VTX1</accession>
<feature type="region of interest" description="Disordered" evidence="1">
    <location>
        <begin position="49"/>
        <end position="96"/>
    </location>
</feature>
<dbReference type="InterPro" id="IPR006311">
    <property type="entry name" value="TAT_signal"/>
</dbReference>
<feature type="compositionally biased region" description="Acidic residues" evidence="1">
    <location>
        <begin position="53"/>
        <end position="86"/>
    </location>
</feature>
<evidence type="ECO:0000313" key="3">
    <source>
        <dbReference type="Proteomes" id="UP000011599"/>
    </source>
</evidence>
<comment type="caution">
    <text evidence="2">The sequence shown here is derived from an EMBL/GenBank/DDBJ whole genome shotgun (WGS) entry which is preliminary data.</text>
</comment>
<dbReference type="AlphaFoldDB" id="L9VTX1"/>
<dbReference type="eggNOG" id="arCOG09132">
    <property type="taxonomic scope" value="Archaea"/>
</dbReference>
<dbReference type="PROSITE" id="PS51318">
    <property type="entry name" value="TAT"/>
    <property type="match status" value="1"/>
</dbReference>
<evidence type="ECO:0000256" key="1">
    <source>
        <dbReference type="SAM" id="MobiDB-lite"/>
    </source>
</evidence>
<dbReference type="EMBL" id="AOHW01000036">
    <property type="protein sequence ID" value="ELY39713.1"/>
    <property type="molecule type" value="Genomic_DNA"/>
</dbReference>
<protein>
    <submittedName>
        <fullName evidence="2">Uncharacterized protein</fullName>
    </submittedName>
</protein>
<feature type="region of interest" description="Disordered" evidence="1">
    <location>
        <begin position="1"/>
        <end position="27"/>
    </location>
</feature>